<dbReference type="Gene3D" id="1.10.287.810">
    <property type="entry name" value="Mitochondrial import inner membrane translocase subunit tim13 like domains"/>
    <property type="match status" value="1"/>
</dbReference>
<protein>
    <recommendedName>
        <fullName evidence="1">Mitochondrial import inner membrane translocase subunit</fullName>
    </recommendedName>
</protein>
<evidence type="ECO:0000313" key="4">
    <source>
        <dbReference type="Proteomes" id="UP001054902"/>
    </source>
</evidence>
<dbReference type="GO" id="GO:0015031">
    <property type="term" value="P:protein transport"/>
    <property type="evidence" value="ECO:0007669"/>
    <property type="project" value="UniProtKB-KW"/>
</dbReference>
<gene>
    <name evidence="3" type="ORF">CTEN210_15420</name>
</gene>
<name>A0AAD3D6X0_9STRA</name>
<dbReference type="InterPro" id="IPR035427">
    <property type="entry name" value="Tim10-like_dom_sf"/>
</dbReference>
<comment type="caution">
    <text evidence="3">The sequence shown here is derived from an EMBL/GenBank/DDBJ whole genome shotgun (WGS) entry which is preliminary data.</text>
</comment>
<reference evidence="3 4" key="1">
    <citation type="journal article" date="2021" name="Sci. Rep.">
        <title>The genome of the diatom Chaetoceros tenuissimus carries an ancient integrated fragment of an extant virus.</title>
        <authorList>
            <person name="Hongo Y."/>
            <person name="Kimura K."/>
            <person name="Takaki Y."/>
            <person name="Yoshida Y."/>
            <person name="Baba S."/>
            <person name="Kobayashi G."/>
            <person name="Nagasaki K."/>
            <person name="Hano T."/>
            <person name="Tomaru Y."/>
        </authorList>
    </citation>
    <scope>NUCLEOTIDE SEQUENCE [LARGE SCALE GENOMIC DNA]</scope>
    <source>
        <strain evidence="3 4">NIES-3715</strain>
    </source>
</reference>
<dbReference type="Proteomes" id="UP001054902">
    <property type="component" value="Unassembled WGS sequence"/>
</dbReference>
<keyword evidence="1" id="KW-1015">Disulfide bond</keyword>
<organism evidence="3 4">
    <name type="scientific">Chaetoceros tenuissimus</name>
    <dbReference type="NCBI Taxonomy" id="426638"/>
    <lineage>
        <taxon>Eukaryota</taxon>
        <taxon>Sar</taxon>
        <taxon>Stramenopiles</taxon>
        <taxon>Ochrophyta</taxon>
        <taxon>Bacillariophyta</taxon>
        <taxon>Coscinodiscophyceae</taxon>
        <taxon>Chaetocerotophycidae</taxon>
        <taxon>Chaetocerotales</taxon>
        <taxon>Chaetocerotaceae</taxon>
        <taxon>Chaetoceros</taxon>
    </lineage>
</organism>
<accession>A0AAD3D6X0</accession>
<dbReference type="AlphaFoldDB" id="A0AAD3D6X0"/>
<keyword evidence="1" id="KW-0496">Mitochondrion</keyword>
<feature type="domain" description="Tim10-like" evidence="2">
    <location>
        <begin position="20"/>
        <end position="80"/>
    </location>
</feature>
<comment type="function">
    <text evidence="1">Mitochondrial intermembrane chaperone that participates in the import and insertion of some multi-pass transmembrane proteins into the mitochondrial inner membrane. Also required for the transfer of beta-barrel precursors from the TOM complex to the sorting and assembly machinery (SAM complex) of the outer membrane. Acts as a chaperone-like protein that protects the hydrophobic precursors from aggregation and guide them through the mitochondrial intermembrane space.</text>
</comment>
<keyword evidence="1" id="KW-0811">Translocation</keyword>
<dbReference type="InterPro" id="IPR004217">
    <property type="entry name" value="Tim10-like"/>
</dbReference>
<evidence type="ECO:0000313" key="3">
    <source>
        <dbReference type="EMBL" id="GFH58944.1"/>
    </source>
</evidence>
<comment type="similarity">
    <text evidence="1">Belongs to the small Tim family.</text>
</comment>
<dbReference type="GO" id="GO:0005743">
    <property type="term" value="C:mitochondrial inner membrane"/>
    <property type="evidence" value="ECO:0007669"/>
    <property type="project" value="UniProtKB-SubCell"/>
</dbReference>
<proteinExistence type="inferred from homology"/>
<keyword evidence="1" id="KW-0813">Transport</keyword>
<keyword evidence="1" id="KW-0999">Mitochondrion inner membrane</keyword>
<keyword evidence="4" id="KW-1185">Reference proteome</keyword>
<dbReference type="EMBL" id="BLLK01000062">
    <property type="protein sequence ID" value="GFH58944.1"/>
    <property type="molecule type" value="Genomic_DNA"/>
</dbReference>
<comment type="subunit">
    <text evidence="1">Heterohexamer.</text>
</comment>
<dbReference type="Pfam" id="PF02953">
    <property type="entry name" value="zf-Tim10_DDP"/>
    <property type="match status" value="1"/>
</dbReference>
<comment type="domain">
    <text evidence="1">The twin CX3C motif contains 4 conserved Cys residues that form 2 disulfide bonds in the mitochondrial intermembrane space.</text>
</comment>
<evidence type="ECO:0000259" key="2">
    <source>
        <dbReference type="Pfam" id="PF02953"/>
    </source>
</evidence>
<sequence>MDQAINNLTPQQKQAVMMRAQQEANQQIMQSMLEKMVSTCFKKCAGTSGDKLDSREQSCMASCQDRYFDVREQVQLALQKRQDSM</sequence>
<evidence type="ECO:0000256" key="1">
    <source>
        <dbReference type="RuleBase" id="RU367043"/>
    </source>
</evidence>
<keyword evidence="1" id="KW-0143">Chaperone</keyword>
<keyword evidence="1" id="KW-0653">Protein transport</keyword>
<keyword evidence="1" id="KW-0472">Membrane</keyword>
<dbReference type="SUPFAM" id="SSF144122">
    <property type="entry name" value="Tim10-like"/>
    <property type="match status" value="1"/>
</dbReference>
<comment type="subcellular location">
    <subcellularLocation>
        <location evidence="1">Mitochondrion inner membrane</location>
        <topology evidence="1">Peripheral membrane protein</topology>
        <orientation evidence="1">Intermembrane side</orientation>
    </subcellularLocation>
</comment>